<dbReference type="EMBL" id="ML977141">
    <property type="protein sequence ID" value="KAF1990889.1"/>
    <property type="molecule type" value="Genomic_DNA"/>
</dbReference>
<feature type="compositionally biased region" description="Basic and acidic residues" evidence="1">
    <location>
        <begin position="226"/>
        <end position="241"/>
    </location>
</feature>
<dbReference type="Proteomes" id="UP000800041">
    <property type="component" value="Unassembled WGS sequence"/>
</dbReference>
<accession>A0A6G1HCZ3</accession>
<evidence type="ECO:0000313" key="3">
    <source>
        <dbReference type="Proteomes" id="UP000800041"/>
    </source>
</evidence>
<gene>
    <name evidence="2" type="ORF">K402DRAFT_389790</name>
</gene>
<feature type="compositionally biased region" description="Polar residues" evidence="1">
    <location>
        <begin position="54"/>
        <end position="69"/>
    </location>
</feature>
<feature type="compositionally biased region" description="Basic and acidic residues" evidence="1">
    <location>
        <begin position="294"/>
        <end position="304"/>
    </location>
</feature>
<reference evidence="2" key="1">
    <citation type="journal article" date="2020" name="Stud. Mycol.">
        <title>101 Dothideomycetes genomes: a test case for predicting lifestyles and emergence of pathogens.</title>
        <authorList>
            <person name="Haridas S."/>
            <person name="Albert R."/>
            <person name="Binder M."/>
            <person name="Bloem J."/>
            <person name="Labutti K."/>
            <person name="Salamov A."/>
            <person name="Andreopoulos B."/>
            <person name="Baker S."/>
            <person name="Barry K."/>
            <person name="Bills G."/>
            <person name="Bluhm B."/>
            <person name="Cannon C."/>
            <person name="Castanera R."/>
            <person name="Culley D."/>
            <person name="Daum C."/>
            <person name="Ezra D."/>
            <person name="Gonzalez J."/>
            <person name="Henrissat B."/>
            <person name="Kuo A."/>
            <person name="Liang C."/>
            <person name="Lipzen A."/>
            <person name="Lutzoni F."/>
            <person name="Magnuson J."/>
            <person name="Mondo S."/>
            <person name="Nolan M."/>
            <person name="Ohm R."/>
            <person name="Pangilinan J."/>
            <person name="Park H.-J."/>
            <person name="Ramirez L."/>
            <person name="Alfaro M."/>
            <person name="Sun H."/>
            <person name="Tritt A."/>
            <person name="Yoshinaga Y."/>
            <person name="Zwiers L.-H."/>
            <person name="Turgeon B."/>
            <person name="Goodwin S."/>
            <person name="Spatafora J."/>
            <person name="Crous P."/>
            <person name="Grigoriev I."/>
        </authorList>
    </citation>
    <scope>NUCLEOTIDE SEQUENCE</scope>
    <source>
        <strain evidence="2">CBS 113979</strain>
    </source>
</reference>
<keyword evidence="3" id="KW-1185">Reference proteome</keyword>
<feature type="region of interest" description="Disordered" evidence="1">
    <location>
        <begin position="171"/>
        <end position="193"/>
    </location>
</feature>
<protein>
    <submittedName>
        <fullName evidence="2">Uncharacterized protein</fullName>
    </submittedName>
</protein>
<dbReference type="AlphaFoldDB" id="A0A6G1HCZ3"/>
<evidence type="ECO:0000313" key="2">
    <source>
        <dbReference type="EMBL" id="KAF1990889.1"/>
    </source>
</evidence>
<feature type="region of interest" description="Disordered" evidence="1">
    <location>
        <begin position="213"/>
        <end position="241"/>
    </location>
</feature>
<feature type="region of interest" description="Disordered" evidence="1">
    <location>
        <begin position="267"/>
        <end position="304"/>
    </location>
</feature>
<proteinExistence type="predicted"/>
<name>A0A6G1HCZ3_9PEZI</name>
<evidence type="ECO:0000256" key="1">
    <source>
        <dbReference type="SAM" id="MobiDB-lite"/>
    </source>
</evidence>
<organism evidence="2 3">
    <name type="scientific">Aulographum hederae CBS 113979</name>
    <dbReference type="NCBI Taxonomy" id="1176131"/>
    <lineage>
        <taxon>Eukaryota</taxon>
        <taxon>Fungi</taxon>
        <taxon>Dikarya</taxon>
        <taxon>Ascomycota</taxon>
        <taxon>Pezizomycotina</taxon>
        <taxon>Dothideomycetes</taxon>
        <taxon>Pleosporomycetidae</taxon>
        <taxon>Aulographales</taxon>
        <taxon>Aulographaceae</taxon>
    </lineage>
</organism>
<sequence length="330" mass="35975">MVHELLSIANSALQENAPPLLSALYTDPQNMPSKAHTESHLGHASNGPDHVVSNDASQQTSMAPNSTDTVLVDANASKRTAKKRRASPIDGEIKSSKRSKTSASVPAGIASMAEETDIAAGWQPPQGYDIFTLKHNVRHWRQYAADARRRSYIQADDEGPDAVVYQISPARGGDLVSTDPTGPPSYDVEDDTNDSGEFQVVDYQYAEVPSVFTSPPPGNQEVVGLPEHDGQERSDMRRGDPTKKFMVTYGGLPKPTSPLGVEYPLLNPFPNDMPPSPPGKGKGKKRRRGPAPFRIHEDPTIPEDNRVERAVTYVLTEGDFQKENVRGGRL</sequence>
<feature type="region of interest" description="Disordered" evidence="1">
    <location>
        <begin position="23"/>
        <end position="105"/>
    </location>
</feature>